<organism evidence="3 4">
    <name type="scientific">Nocardioides daedukensis</name>
    <dbReference type="NCBI Taxonomy" id="634462"/>
    <lineage>
        <taxon>Bacteria</taxon>
        <taxon>Bacillati</taxon>
        <taxon>Actinomycetota</taxon>
        <taxon>Actinomycetes</taxon>
        <taxon>Propionibacteriales</taxon>
        <taxon>Nocardioidaceae</taxon>
        <taxon>Nocardioides</taxon>
    </lineage>
</organism>
<feature type="region of interest" description="Disordered" evidence="1">
    <location>
        <begin position="525"/>
        <end position="547"/>
    </location>
</feature>
<accession>A0A7Y9UQK7</accession>
<feature type="compositionally biased region" description="Low complexity" evidence="1">
    <location>
        <begin position="261"/>
        <end position="270"/>
    </location>
</feature>
<dbReference type="InterPro" id="IPR003615">
    <property type="entry name" value="HNH_nuc"/>
</dbReference>
<comment type="caution">
    <text evidence="3">The sequence shown here is derived from an EMBL/GenBank/DDBJ whole genome shotgun (WGS) entry which is preliminary data.</text>
</comment>
<dbReference type="EMBL" id="JACCAA010000001">
    <property type="protein sequence ID" value="NYG58706.1"/>
    <property type="molecule type" value="Genomic_DNA"/>
</dbReference>
<sequence>MKNTASTATFGVEDLDGAALCSEVSGLSRDALAIAARRYAVAHQWCITHPLLDDGDAATFGDVRLPGLSGCDSRVGGEGTPGVAVFAVEAYAATAGLSTGTAAQILSDALDLQHRLPRTWARVVALELPVWTAAQIARDTTRLSHNCVNWIDQQLDGRGYRPKAVDETIRQAIATFHPELVKKPETGKDDWDVRVNHDAGYAPGTSRLDAIGDSLDLEKFHQLINDEATTLGRLGDPDTHAQRKAKALGVIADRHATCQDTLDLTSSDSDAPAGRRSGPMTPEDCPADYTKDAVLDAMATARAASEAGAGPGDTSGPTLADVLADARATAEAEYDAANAARAAAVAAGFGDPIHPTTGEPVPATRSYVAAKLYLHFTLADIIRTLRGDLDPNTKVVDAGRLRAQLLSLVQDWLSRLGSNARITPVIDLNQHWAVDQHDPPDPMREQVQLRDQHCVFPYCTIPATRTDLDHIKAYDPHGPPGQTNPDNLACLCRGHHRMKTFTGWTYHREPDGSYLWTDPYQQRWRVTPGQGTTPLDPPDEHAANLAA</sequence>
<reference evidence="3 4" key="1">
    <citation type="submission" date="2020-07" db="EMBL/GenBank/DDBJ databases">
        <title>Sequencing the genomes of 1000 actinobacteria strains.</title>
        <authorList>
            <person name="Klenk H.-P."/>
        </authorList>
    </citation>
    <scope>NUCLEOTIDE SEQUENCE [LARGE SCALE GENOMIC DNA]</scope>
    <source>
        <strain evidence="3 4">DSM 23819</strain>
    </source>
</reference>
<feature type="domain" description="HNH nuclease" evidence="2">
    <location>
        <begin position="442"/>
        <end position="497"/>
    </location>
</feature>
<protein>
    <recommendedName>
        <fullName evidence="2">HNH nuclease domain-containing protein</fullName>
    </recommendedName>
</protein>
<dbReference type="CDD" id="cd00085">
    <property type="entry name" value="HNHc"/>
    <property type="match status" value="1"/>
</dbReference>
<feature type="region of interest" description="Disordered" evidence="1">
    <location>
        <begin position="261"/>
        <end position="288"/>
    </location>
</feature>
<feature type="compositionally biased region" description="Basic and acidic residues" evidence="1">
    <location>
        <begin position="538"/>
        <end position="547"/>
    </location>
</feature>
<proteinExistence type="predicted"/>
<evidence type="ECO:0000259" key="2">
    <source>
        <dbReference type="SMART" id="SM00507"/>
    </source>
</evidence>
<evidence type="ECO:0000313" key="4">
    <source>
        <dbReference type="Proteomes" id="UP000540656"/>
    </source>
</evidence>
<dbReference type="RefSeq" id="WP_179501841.1">
    <property type="nucleotide sequence ID" value="NZ_JACCAA010000001.1"/>
</dbReference>
<name>A0A7Y9UQK7_9ACTN</name>
<dbReference type="AlphaFoldDB" id="A0A7Y9UQK7"/>
<evidence type="ECO:0000313" key="3">
    <source>
        <dbReference type="EMBL" id="NYG58706.1"/>
    </source>
</evidence>
<dbReference type="SMART" id="SM00507">
    <property type="entry name" value="HNHc"/>
    <property type="match status" value="1"/>
</dbReference>
<gene>
    <name evidence="3" type="ORF">BJ980_001629</name>
</gene>
<keyword evidence="4" id="KW-1185">Reference proteome</keyword>
<dbReference type="Proteomes" id="UP000540656">
    <property type="component" value="Unassembled WGS sequence"/>
</dbReference>
<evidence type="ECO:0000256" key="1">
    <source>
        <dbReference type="SAM" id="MobiDB-lite"/>
    </source>
</evidence>